<organism evidence="1 2">
    <name type="scientific">Xylophilus rhododendri</name>
    <dbReference type="NCBI Taxonomy" id="2697032"/>
    <lineage>
        <taxon>Bacteria</taxon>
        <taxon>Pseudomonadati</taxon>
        <taxon>Pseudomonadota</taxon>
        <taxon>Betaproteobacteria</taxon>
        <taxon>Burkholderiales</taxon>
        <taxon>Xylophilus</taxon>
    </lineage>
</organism>
<dbReference type="Proteomes" id="UP000464787">
    <property type="component" value="Chromosome"/>
</dbReference>
<keyword evidence="2" id="KW-1185">Reference proteome</keyword>
<accession>A0A857JAS9</accession>
<dbReference type="RefSeq" id="WP_160554124.1">
    <property type="nucleotide sequence ID" value="NZ_CP047650.1"/>
</dbReference>
<dbReference type="EMBL" id="CP047650">
    <property type="protein sequence ID" value="QHJ00314.1"/>
    <property type="molecule type" value="Genomic_DNA"/>
</dbReference>
<dbReference type="AlphaFoldDB" id="A0A857JAS9"/>
<gene>
    <name evidence="1" type="ORF">GT347_21435</name>
</gene>
<evidence type="ECO:0000313" key="2">
    <source>
        <dbReference type="Proteomes" id="UP000464787"/>
    </source>
</evidence>
<reference evidence="1 2" key="1">
    <citation type="submission" date="2020-01" db="EMBL/GenBank/DDBJ databases">
        <title>Genome sequencing of strain KACC 21265.</title>
        <authorList>
            <person name="Heo J."/>
            <person name="Kim S.-J."/>
            <person name="Kim J.-S."/>
            <person name="Hong S.-B."/>
            <person name="Kwon S.-W."/>
        </authorList>
    </citation>
    <scope>NUCLEOTIDE SEQUENCE [LARGE SCALE GENOMIC DNA]</scope>
    <source>
        <strain evidence="1 2">KACC 21265</strain>
    </source>
</reference>
<evidence type="ECO:0000313" key="1">
    <source>
        <dbReference type="EMBL" id="QHJ00314.1"/>
    </source>
</evidence>
<protein>
    <submittedName>
        <fullName evidence="1">Uncharacterized protein</fullName>
    </submittedName>
</protein>
<proteinExistence type="predicted"/>
<dbReference type="KEGG" id="xyk:GT347_21435"/>
<sequence>MLAGVTVSGTAAVGAALANASVAVRCHGGNGSASTGTSGAYSVTVTGASLPCMLQLTSGSTVLYGLATGSGQGSATANITPLTHLILGTAAHADPAAVFAAFNAASFGDAQLAQARTAVAAALAAAGIQIGGDSPLSDSFRIGDALDAKLDALAASLRSGGSSLADLAYALREGAADLAAGQLTAPPVPACPQLRDGKYQAVYSDGSSGVLSLQFSGPVPSASQWVTTSGGFTSLGGPIRMSAVQACQFSFAGLQGKTYEAAASQQGIFALRDSSGPVGFAFPMQSLALADLAGNWNTVEYGPGETGFSTLTISAAGRLDVRECAANADACTGEVTTTGIAPAVRPNPTTGAALPRTFAITNPANGAALVALHAYRSPTGGMFLVAAYPGQGLMVASRQSALPLPDVGRVGRYWTAEVQTTGSSFSYGGNRITSVDAATGRVDRIDLLDASTQYRLYNKPRDGMRVRPVQTTGGRSYNSLVQLVPAGSGLTVYAGASGAVYFGVSVDDR</sequence>
<name>A0A857JAS9_9BURK</name>